<dbReference type="InterPro" id="IPR058240">
    <property type="entry name" value="rSAM_sf"/>
</dbReference>
<dbReference type="PANTHER" id="PTHR43409">
    <property type="entry name" value="ANAEROBIC MAGNESIUM-PROTOPORPHYRIN IX MONOMETHYL ESTER CYCLASE-RELATED"/>
    <property type="match status" value="1"/>
</dbReference>
<evidence type="ECO:0000256" key="5">
    <source>
        <dbReference type="ARBA" id="ARBA00023014"/>
    </source>
</evidence>
<evidence type="ECO:0000256" key="2">
    <source>
        <dbReference type="ARBA" id="ARBA00022691"/>
    </source>
</evidence>
<keyword evidence="8" id="KW-1185">Reference proteome</keyword>
<dbReference type="InterPro" id="IPR023404">
    <property type="entry name" value="rSAM_horseshoe"/>
</dbReference>
<keyword evidence="2" id="KW-0949">S-adenosyl-L-methionine</keyword>
<keyword evidence="4" id="KW-0408">Iron</keyword>
<evidence type="ECO:0000256" key="1">
    <source>
        <dbReference type="ARBA" id="ARBA00001966"/>
    </source>
</evidence>
<evidence type="ECO:0000256" key="4">
    <source>
        <dbReference type="ARBA" id="ARBA00023004"/>
    </source>
</evidence>
<dbReference type="CDD" id="cd01335">
    <property type="entry name" value="Radical_SAM"/>
    <property type="match status" value="1"/>
</dbReference>
<evidence type="ECO:0000313" key="8">
    <source>
        <dbReference type="Proteomes" id="UP000035036"/>
    </source>
</evidence>
<dbReference type="HOGENOM" id="CLU_044464_1_0_7"/>
<keyword evidence="3" id="KW-0479">Metal-binding</keyword>
<protein>
    <submittedName>
        <fullName evidence="7">Radical SAM protein</fullName>
    </submittedName>
</protein>
<dbReference type="Proteomes" id="UP000035036">
    <property type="component" value="Chromosome"/>
</dbReference>
<dbReference type="AlphaFoldDB" id="A0A0B5FIG3"/>
<dbReference type="SFLD" id="SFLDG01082">
    <property type="entry name" value="B12-binding_domain_containing"/>
    <property type="match status" value="1"/>
</dbReference>
<proteinExistence type="predicted"/>
<dbReference type="GO" id="GO:0046872">
    <property type="term" value="F:metal ion binding"/>
    <property type="evidence" value="ECO:0007669"/>
    <property type="project" value="UniProtKB-KW"/>
</dbReference>
<keyword evidence="5" id="KW-0411">Iron-sulfur</keyword>
<sequence>MFWYFDYDEPVYRPPSEAQSLILQVTLGCSQNRCTFCGMYKTKHFTVRPAEEVVAQVAAIPATHRPMIQRVFLADGDALVYPQEGLVKILDALDQMLPNLRRVAAYASPSSLTTKTVDDLVLLREKKLKLLYFGLESGDDRTLSEVNKGYGADEMLALCRKAHETGMKLSVTAILGLAGRERSDVHAAATARWINALSPTYFSLLTLFHRHNDDFFRSLEPLTRGGILAEALNLVTQLNPRRTILRSNHVSNILNLAGSYPRDREKIISQAQEALNLAAQRPEWYDEVPDYREDRF</sequence>
<dbReference type="SUPFAM" id="SSF102114">
    <property type="entry name" value="Radical SAM enzymes"/>
    <property type="match status" value="1"/>
</dbReference>
<name>A0A0B5FIG3_9BACT</name>
<dbReference type="InterPro" id="IPR051198">
    <property type="entry name" value="BchE-like"/>
</dbReference>
<dbReference type="GO" id="GO:0051536">
    <property type="term" value="F:iron-sulfur cluster binding"/>
    <property type="evidence" value="ECO:0007669"/>
    <property type="project" value="UniProtKB-KW"/>
</dbReference>
<dbReference type="SFLD" id="SFLDS00029">
    <property type="entry name" value="Radical_SAM"/>
    <property type="match status" value="1"/>
</dbReference>
<organism evidence="7 8">
    <name type="scientific">Geoalkalibacter subterraneus</name>
    <dbReference type="NCBI Taxonomy" id="483547"/>
    <lineage>
        <taxon>Bacteria</taxon>
        <taxon>Pseudomonadati</taxon>
        <taxon>Thermodesulfobacteriota</taxon>
        <taxon>Desulfuromonadia</taxon>
        <taxon>Desulfuromonadales</taxon>
        <taxon>Geoalkalibacteraceae</taxon>
        <taxon>Geoalkalibacter</taxon>
    </lineage>
</organism>
<reference evidence="7 8" key="1">
    <citation type="journal article" date="2015" name="Genome Announc.">
        <title>Genomes of Geoalkalibacter ferrihydriticus Z-0531T and Geoalkalibacter subterraneus Red1T, Two Haloalkaliphilic Metal-Reducing Deltaproteobacteria.</title>
        <authorList>
            <person name="Badalamenti J.P."/>
            <person name="Krajmalnik-Brown R."/>
            <person name="Torres C.I."/>
            <person name="Bond D.R."/>
        </authorList>
    </citation>
    <scope>NUCLEOTIDE SEQUENCE [LARGE SCALE GENOMIC DNA]</scope>
    <source>
        <strain evidence="7 8">Red1</strain>
    </source>
</reference>
<dbReference type="RefSeq" id="WP_040200969.1">
    <property type="nucleotide sequence ID" value="NZ_CP010311.1"/>
</dbReference>
<dbReference type="PROSITE" id="PS51918">
    <property type="entry name" value="RADICAL_SAM"/>
    <property type="match status" value="1"/>
</dbReference>
<evidence type="ECO:0000259" key="6">
    <source>
        <dbReference type="PROSITE" id="PS51918"/>
    </source>
</evidence>
<dbReference type="GO" id="GO:0003824">
    <property type="term" value="F:catalytic activity"/>
    <property type="evidence" value="ECO:0007669"/>
    <property type="project" value="InterPro"/>
</dbReference>
<evidence type="ECO:0000256" key="3">
    <source>
        <dbReference type="ARBA" id="ARBA00022723"/>
    </source>
</evidence>
<gene>
    <name evidence="7" type="ORF">GSUB_11910</name>
</gene>
<dbReference type="InterPro" id="IPR007197">
    <property type="entry name" value="rSAM"/>
</dbReference>
<dbReference type="InterPro" id="IPR006638">
    <property type="entry name" value="Elp3/MiaA/NifB-like_rSAM"/>
</dbReference>
<evidence type="ECO:0000313" key="7">
    <source>
        <dbReference type="EMBL" id="AJF07128.1"/>
    </source>
</evidence>
<dbReference type="EMBL" id="CP010311">
    <property type="protein sequence ID" value="AJF07128.1"/>
    <property type="molecule type" value="Genomic_DNA"/>
</dbReference>
<dbReference type="OrthoDB" id="5470216at2"/>
<dbReference type="SMART" id="SM00729">
    <property type="entry name" value="Elp3"/>
    <property type="match status" value="1"/>
</dbReference>
<comment type="cofactor">
    <cofactor evidence="1">
        <name>[4Fe-4S] cluster</name>
        <dbReference type="ChEBI" id="CHEBI:49883"/>
    </cofactor>
</comment>
<dbReference type="PANTHER" id="PTHR43409:SF4">
    <property type="entry name" value="RADICAL SAM SUPERFAMILY PROTEIN"/>
    <property type="match status" value="1"/>
</dbReference>
<dbReference type="Pfam" id="PF04055">
    <property type="entry name" value="Radical_SAM"/>
    <property type="match status" value="1"/>
</dbReference>
<accession>A0A0B5FIG3</accession>
<feature type="domain" description="Radical SAM core" evidence="6">
    <location>
        <begin position="13"/>
        <end position="245"/>
    </location>
</feature>
<dbReference type="KEGG" id="gsb:GSUB_11910"/>
<dbReference type="SFLD" id="SFLDG01095">
    <property type="entry name" value="Uncharacterised_Radical_SAM_Su"/>
    <property type="match status" value="1"/>
</dbReference>
<dbReference type="Gene3D" id="3.80.30.20">
    <property type="entry name" value="tm_1862 like domain"/>
    <property type="match status" value="1"/>
</dbReference>